<protein>
    <submittedName>
        <fullName evidence="1">34175_t:CDS:1</fullName>
    </submittedName>
</protein>
<accession>A0ABN7V589</accession>
<comment type="caution">
    <text evidence="1">The sequence shown here is derived from an EMBL/GenBank/DDBJ whole genome shotgun (WGS) entry which is preliminary data.</text>
</comment>
<evidence type="ECO:0000313" key="2">
    <source>
        <dbReference type="Proteomes" id="UP000789901"/>
    </source>
</evidence>
<organism evidence="1 2">
    <name type="scientific">Gigaspora margarita</name>
    <dbReference type="NCBI Taxonomy" id="4874"/>
    <lineage>
        <taxon>Eukaryota</taxon>
        <taxon>Fungi</taxon>
        <taxon>Fungi incertae sedis</taxon>
        <taxon>Mucoromycota</taxon>
        <taxon>Glomeromycotina</taxon>
        <taxon>Glomeromycetes</taxon>
        <taxon>Diversisporales</taxon>
        <taxon>Gigasporaceae</taxon>
        <taxon>Gigaspora</taxon>
    </lineage>
</organism>
<keyword evidence="2" id="KW-1185">Reference proteome</keyword>
<name>A0ABN7V589_GIGMA</name>
<feature type="non-terminal residue" evidence="1">
    <location>
        <position position="180"/>
    </location>
</feature>
<dbReference type="Proteomes" id="UP000789901">
    <property type="component" value="Unassembled WGS sequence"/>
</dbReference>
<dbReference type="EMBL" id="CAJVQB010009091">
    <property type="protein sequence ID" value="CAG8726589.1"/>
    <property type="molecule type" value="Genomic_DNA"/>
</dbReference>
<gene>
    <name evidence="1" type="ORF">GMARGA_LOCUS13984</name>
</gene>
<proteinExistence type="predicted"/>
<reference evidence="1 2" key="1">
    <citation type="submission" date="2021-06" db="EMBL/GenBank/DDBJ databases">
        <authorList>
            <person name="Kallberg Y."/>
            <person name="Tangrot J."/>
            <person name="Rosling A."/>
        </authorList>
    </citation>
    <scope>NUCLEOTIDE SEQUENCE [LARGE SCALE GENOMIC DNA]</scope>
    <source>
        <strain evidence="1 2">120-4 pot B 10/14</strain>
    </source>
</reference>
<sequence length="180" mass="20320">MVSYLQQPVNGAAQPLAPELVEDPYKSHVSYECPTLGTNTNNNPRLAVNENERTRALKTKETSGQNRPTVDVNWAQAISEIPSFDPIFEAFAAKRRKKNDGEAEEVETLEENKEKKDDYIYKEKRVKSDSTYAQLFQVASNIRKEIAKITGAGKIVTSKIAKCCVKMDKEKKTTSMYSEH</sequence>
<evidence type="ECO:0000313" key="1">
    <source>
        <dbReference type="EMBL" id="CAG8726589.1"/>
    </source>
</evidence>